<dbReference type="Proteomes" id="UP000774326">
    <property type="component" value="Unassembled WGS sequence"/>
</dbReference>
<feature type="non-terminal residue" evidence="2">
    <location>
        <position position="193"/>
    </location>
</feature>
<sequence length="193" mass="20792">HGARSRSGTGSFDNDRGGGTDNNGLSSWINLGDQTTRRSSDASCCVNIIRAGTLDTLVVPFILRLTMESRDTLGVARVSLTTTITELEAEAALEALTTTEEELATTAGEAELESLFVIVAVEEVEVEVEVVLVVGVELAVFEVKVDVEVELVVFEVDAEVVEVVVTTLEVLPKTWSALVPGTHWKNQSFIDEQ</sequence>
<evidence type="ECO:0000313" key="3">
    <source>
        <dbReference type="Proteomes" id="UP000774326"/>
    </source>
</evidence>
<feature type="compositionally biased region" description="Polar residues" evidence="1">
    <location>
        <begin position="1"/>
        <end position="12"/>
    </location>
</feature>
<organism evidence="2 3">
    <name type="scientific">Wickerhamomyces pijperi</name>
    <name type="common">Yeast</name>
    <name type="synonym">Pichia pijperi</name>
    <dbReference type="NCBI Taxonomy" id="599730"/>
    <lineage>
        <taxon>Eukaryota</taxon>
        <taxon>Fungi</taxon>
        <taxon>Dikarya</taxon>
        <taxon>Ascomycota</taxon>
        <taxon>Saccharomycotina</taxon>
        <taxon>Saccharomycetes</taxon>
        <taxon>Phaffomycetales</taxon>
        <taxon>Wickerhamomycetaceae</taxon>
        <taxon>Wickerhamomyces</taxon>
    </lineage>
</organism>
<reference evidence="2" key="1">
    <citation type="journal article" date="2021" name="Open Biol.">
        <title>Shared evolutionary footprints suggest mitochondrial oxidative damage underlies multiple complex I losses in fungi.</title>
        <authorList>
            <person name="Schikora-Tamarit M.A."/>
            <person name="Marcet-Houben M."/>
            <person name="Nosek J."/>
            <person name="Gabaldon T."/>
        </authorList>
    </citation>
    <scope>NUCLEOTIDE SEQUENCE</scope>
    <source>
        <strain evidence="2">CBS2887</strain>
    </source>
</reference>
<protein>
    <submittedName>
        <fullName evidence="2">Uncharacterized protein</fullName>
    </submittedName>
</protein>
<feature type="region of interest" description="Disordered" evidence="1">
    <location>
        <begin position="1"/>
        <end position="25"/>
    </location>
</feature>
<evidence type="ECO:0000256" key="1">
    <source>
        <dbReference type="SAM" id="MobiDB-lite"/>
    </source>
</evidence>
<accession>A0A9P8Q146</accession>
<reference evidence="2" key="2">
    <citation type="submission" date="2021-01" db="EMBL/GenBank/DDBJ databases">
        <authorList>
            <person name="Schikora-Tamarit M.A."/>
        </authorList>
    </citation>
    <scope>NUCLEOTIDE SEQUENCE</scope>
    <source>
        <strain evidence="2">CBS2887</strain>
    </source>
</reference>
<proteinExistence type="predicted"/>
<dbReference type="EMBL" id="JAEUBG010004491">
    <property type="protein sequence ID" value="KAH3681295.1"/>
    <property type="molecule type" value="Genomic_DNA"/>
</dbReference>
<keyword evidence="3" id="KW-1185">Reference proteome</keyword>
<gene>
    <name evidence="2" type="ORF">WICPIJ_007756</name>
</gene>
<comment type="caution">
    <text evidence="2">The sequence shown here is derived from an EMBL/GenBank/DDBJ whole genome shotgun (WGS) entry which is preliminary data.</text>
</comment>
<evidence type="ECO:0000313" key="2">
    <source>
        <dbReference type="EMBL" id="KAH3681295.1"/>
    </source>
</evidence>
<dbReference type="AlphaFoldDB" id="A0A9P8Q146"/>
<name>A0A9P8Q146_WICPI</name>